<name>A0A5N5LUY9_PANHP</name>
<dbReference type="Proteomes" id="UP000327468">
    <property type="component" value="Chromosome 16"/>
</dbReference>
<reference evidence="1 2" key="1">
    <citation type="submission" date="2019-06" db="EMBL/GenBank/DDBJ databases">
        <title>A chromosome-scale genome assembly of the striped catfish, Pangasianodon hypophthalmus.</title>
        <authorList>
            <person name="Wen M."/>
            <person name="Zahm M."/>
            <person name="Roques C."/>
            <person name="Cabau C."/>
            <person name="Klopp C."/>
            <person name="Donnadieu C."/>
            <person name="Jouanno E."/>
            <person name="Avarre J.-C."/>
            <person name="Campet M."/>
            <person name="Ha T.T.T."/>
            <person name="Dugue R."/>
            <person name="Lampietro C."/>
            <person name="Louis A."/>
            <person name="Herpin A."/>
            <person name="Echchiki A."/>
            <person name="Berthelot C."/>
            <person name="Parey E."/>
            <person name="Roest-Crollius H."/>
            <person name="Braasch I."/>
            <person name="Postlethwait J."/>
            <person name="Bobe J."/>
            <person name="Montfort J."/>
            <person name="Bouchez O."/>
            <person name="Begum T."/>
            <person name="Schartl M."/>
            <person name="Guiguen Y."/>
        </authorList>
    </citation>
    <scope>NUCLEOTIDE SEQUENCE [LARGE SCALE GENOMIC DNA]</scope>
    <source>
        <strain evidence="1 2">Indonesia</strain>
        <tissue evidence="1">Blood</tissue>
    </source>
</reference>
<evidence type="ECO:0000313" key="2">
    <source>
        <dbReference type="Proteomes" id="UP000327468"/>
    </source>
</evidence>
<accession>A0A5N5LUY9</accession>
<sequence length="78" mass="8589">MSFTTDSVFSQYKDLWPPIELLGCRHSALECPILSSWVIVLRGVLNTLAKFSVQGRICTSLLLHSVGGCTEGTLFWAS</sequence>
<comment type="caution">
    <text evidence="1">The sequence shown here is derived from an EMBL/GenBank/DDBJ whole genome shotgun (WGS) entry which is preliminary data.</text>
</comment>
<dbReference type="AlphaFoldDB" id="A0A5N5LUY9"/>
<protein>
    <submittedName>
        <fullName evidence="1">Uncharacterized protein</fullName>
    </submittedName>
</protein>
<proteinExistence type="predicted"/>
<dbReference type="EMBL" id="VFJC01000017">
    <property type="protein sequence ID" value="KAB5546492.1"/>
    <property type="molecule type" value="Genomic_DNA"/>
</dbReference>
<gene>
    <name evidence="1" type="ORF">PHYPO_G00072700</name>
</gene>
<keyword evidence="2" id="KW-1185">Reference proteome</keyword>
<evidence type="ECO:0000313" key="1">
    <source>
        <dbReference type="EMBL" id="KAB5546492.1"/>
    </source>
</evidence>
<organism evidence="1 2">
    <name type="scientific">Pangasianodon hypophthalmus</name>
    <name type="common">Striped catfish</name>
    <name type="synonym">Helicophagus hypophthalmus</name>
    <dbReference type="NCBI Taxonomy" id="310915"/>
    <lineage>
        <taxon>Eukaryota</taxon>
        <taxon>Metazoa</taxon>
        <taxon>Chordata</taxon>
        <taxon>Craniata</taxon>
        <taxon>Vertebrata</taxon>
        <taxon>Euteleostomi</taxon>
        <taxon>Actinopterygii</taxon>
        <taxon>Neopterygii</taxon>
        <taxon>Teleostei</taxon>
        <taxon>Ostariophysi</taxon>
        <taxon>Siluriformes</taxon>
        <taxon>Pangasiidae</taxon>
        <taxon>Pangasianodon</taxon>
    </lineage>
</organism>